<name>A0A2P5HR29_DIAHE</name>
<dbReference type="EMBL" id="MAVT02000938">
    <property type="protein sequence ID" value="POS72730.1"/>
    <property type="molecule type" value="Genomic_DNA"/>
</dbReference>
<dbReference type="Proteomes" id="UP000094444">
    <property type="component" value="Unassembled WGS sequence"/>
</dbReference>
<evidence type="ECO:0000313" key="3">
    <source>
        <dbReference type="Proteomes" id="UP000094444"/>
    </source>
</evidence>
<evidence type="ECO:0000313" key="2">
    <source>
        <dbReference type="EMBL" id="POS72730.1"/>
    </source>
</evidence>
<organism evidence="2 3">
    <name type="scientific">Diaporthe helianthi</name>
    <dbReference type="NCBI Taxonomy" id="158607"/>
    <lineage>
        <taxon>Eukaryota</taxon>
        <taxon>Fungi</taxon>
        <taxon>Dikarya</taxon>
        <taxon>Ascomycota</taxon>
        <taxon>Pezizomycotina</taxon>
        <taxon>Sordariomycetes</taxon>
        <taxon>Sordariomycetidae</taxon>
        <taxon>Diaporthales</taxon>
        <taxon>Diaporthaceae</taxon>
        <taxon>Diaporthe</taxon>
    </lineage>
</organism>
<accession>A0A2P5HR29</accession>
<keyword evidence="3" id="KW-1185">Reference proteome</keyword>
<comment type="caution">
    <text evidence="2">The sequence shown here is derived from an EMBL/GenBank/DDBJ whole genome shotgun (WGS) entry which is preliminary data.</text>
</comment>
<evidence type="ECO:0000256" key="1">
    <source>
        <dbReference type="SAM" id="MobiDB-lite"/>
    </source>
</evidence>
<proteinExistence type="predicted"/>
<protein>
    <submittedName>
        <fullName evidence="2">Uncharacterized protein</fullName>
    </submittedName>
</protein>
<gene>
    <name evidence="2" type="ORF">DHEL01_v208874</name>
</gene>
<dbReference type="OrthoDB" id="3919839at2759"/>
<dbReference type="AlphaFoldDB" id="A0A2P5HR29"/>
<dbReference type="InParanoid" id="A0A2P5HR29"/>
<reference evidence="2" key="1">
    <citation type="submission" date="2017-09" db="EMBL/GenBank/DDBJ databases">
        <title>Polyketide synthases of a Diaporthe helianthi virulent isolate.</title>
        <authorList>
            <person name="Baroncelli R."/>
        </authorList>
    </citation>
    <scope>NUCLEOTIDE SEQUENCE [LARGE SCALE GENOMIC DNA]</scope>
    <source>
        <strain evidence="2">7/96</strain>
    </source>
</reference>
<sequence>MPNSTQTPEARPKAPSNNNNKDDVPATSTSPKASPAHEWATDTSQMQVINANLLENPFTPPLSAIPPRPIKTVECNMMRYIDGEGVTRQIYMPKGTARLAGDLFTARRFSGLAKFPAWDNQTYDNWEADGEKYAYLNEELGEPAP</sequence>
<feature type="region of interest" description="Disordered" evidence="1">
    <location>
        <begin position="1"/>
        <end position="42"/>
    </location>
</feature>